<feature type="transmembrane region" description="Helical" evidence="6">
    <location>
        <begin position="465"/>
        <end position="483"/>
    </location>
</feature>
<dbReference type="GO" id="GO:0016020">
    <property type="term" value="C:membrane"/>
    <property type="evidence" value="ECO:0007669"/>
    <property type="project" value="UniProtKB-SubCell"/>
</dbReference>
<evidence type="ECO:0000256" key="5">
    <source>
        <dbReference type="SAM" id="MobiDB-lite"/>
    </source>
</evidence>
<feature type="region of interest" description="Disordered" evidence="5">
    <location>
        <begin position="277"/>
        <end position="310"/>
    </location>
</feature>
<feature type="compositionally biased region" description="Basic and acidic residues" evidence="5">
    <location>
        <begin position="289"/>
        <end position="310"/>
    </location>
</feature>
<evidence type="ECO:0000256" key="2">
    <source>
        <dbReference type="ARBA" id="ARBA00022692"/>
    </source>
</evidence>
<dbReference type="AlphaFoldDB" id="A0A9P8P428"/>
<evidence type="ECO:0000256" key="3">
    <source>
        <dbReference type="ARBA" id="ARBA00022989"/>
    </source>
</evidence>
<sequence length="486" mass="54387">MTNQGWVLVLLTAVTTITGCLMVYTDTVYRVIFPRLYEKHPFNIQKNTPFLVATLSLSSGSLLFTSLNRLLPEADKYLEQLRSVEGKPELRKALLVTFFFMGILCCTLLNLAIHFFTNESIVHCVHDEEDDHSDMETSDLESASEESPLLNHGHKHHDYFSHHAHHRSSIGEDVQQDRATATKKMSLVDLSLKTLKGAEVEGECLGTIDSCQEQLIARHHLHEGKKSTPNELHFCTLPSEENIMFFDKDRELIVNKSEICSKFPELEVNSPLLVNGHQTPSTHKQNGHSRLDHSHSKNIEDHHGHEHIHNSDSRSLEHHHHHIQTPLSRLLSIGLQTVLAITIHKLPEGFIMYSTAQADPSLGLSIFLSMFIHNIVEGFTMTLPLSIALNSKSSAFFISSILGASAQPIGAVLGWIIFRGKLDLDQDINLLLFGSLIALTSGFLTYVGFQMITSAVGFGGKQERVLGFAFFGMFLICLSNILINRN</sequence>
<evidence type="ECO:0000256" key="1">
    <source>
        <dbReference type="ARBA" id="ARBA00004141"/>
    </source>
</evidence>
<reference evidence="7" key="2">
    <citation type="submission" date="2021-01" db="EMBL/GenBank/DDBJ databases">
        <authorList>
            <person name="Schikora-Tamarit M.A."/>
        </authorList>
    </citation>
    <scope>NUCLEOTIDE SEQUENCE</scope>
    <source>
        <strain evidence="7">NCAIM Y.01608</strain>
    </source>
</reference>
<proteinExistence type="predicted"/>
<comment type="caution">
    <text evidence="7">The sequence shown here is derived from an EMBL/GenBank/DDBJ whole genome shotgun (WGS) entry which is preliminary data.</text>
</comment>
<feature type="transmembrane region" description="Helical" evidence="6">
    <location>
        <begin position="93"/>
        <end position="113"/>
    </location>
</feature>
<feature type="transmembrane region" description="Helical" evidence="6">
    <location>
        <begin position="6"/>
        <end position="29"/>
    </location>
</feature>
<dbReference type="InterPro" id="IPR003689">
    <property type="entry name" value="ZIP"/>
</dbReference>
<keyword evidence="3 6" id="KW-1133">Transmembrane helix</keyword>
<comment type="subcellular location">
    <subcellularLocation>
        <location evidence="1">Membrane</location>
        <topology evidence="1">Multi-pass membrane protein</topology>
    </subcellularLocation>
</comment>
<feature type="transmembrane region" description="Helical" evidence="6">
    <location>
        <begin position="430"/>
        <end position="453"/>
    </location>
</feature>
<feature type="transmembrane region" description="Helical" evidence="6">
    <location>
        <begin position="362"/>
        <end position="389"/>
    </location>
</feature>
<name>A0A9P8P428_9ASCO</name>
<accession>A0A9P8P428</accession>
<evidence type="ECO:0008006" key="9">
    <source>
        <dbReference type="Google" id="ProtNLM"/>
    </source>
</evidence>
<organism evidence="7 8">
    <name type="scientific">Ogataea polymorpha</name>
    <dbReference type="NCBI Taxonomy" id="460523"/>
    <lineage>
        <taxon>Eukaryota</taxon>
        <taxon>Fungi</taxon>
        <taxon>Dikarya</taxon>
        <taxon>Ascomycota</taxon>
        <taxon>Saccharomycotina</taxon>
        <taxon>Pichiomycetes</taxon>
        <taxon>Pichiales</taxon>
        <taxon>Pichiaceae</taxon>
        <taxon>Ogataea</taxon>
    </lineage>
</organism>
<dbReference type="GO" id="GO:0005385">
    <property type="term" value="F:zinc ion transmembrane transporter activity"/>
    <property type="evidence" value="ECO:0007669"/>
    <property type="project" value="TreeGrafter"/>
</dbReference>
<dbReference type="EMBL" id="JAEUBD010001178">
    <property type="protein sequence ID" value="KAH3664482.1"/>
    <property type="molecule type" value="Genomic_DNA"/>
</dbReference>
<evidence type="ECO:0000256" key="6">
    <source>
        <dbReference type="SAM" id="Phobius"/>
    </source>
</evidence>
<dbReference type="Pfam" id="PF02535">
    <property type="entry name" value="Zip"/>
    <property type="match status" value="1"/>
</dbReference>
<feature type="transmembrane region" description="Helical" evidence="6">
    <location>
        <begin position="395"/>
        <end position="418"/>
    </location>
</feature>
<gene>
    <name evidence="7" type="ORF">OGATHE_003297</name>
</gene>
<dbReference type="PANTHER" id="PTHR11040">
    <property type="entry name" value="ZINC/IRON TRANSPORTER"/>
    <property type="match status" value="1"/>
</dbReference>
<protein>
    <recommendedName>
        <fullName evidence="9">Zinc/iron permease</fullName>
    </recommendedName>
</protein>
<dbReference type="PANTHER" id="PTHR11040:SF210">
    <property type="entry name" value="ZINC-REGULATED TRANSPORTER 3"/>
    <property type="match status" value="1"/>
</dbReference>
<dbReference type="Proteomes" id="UP000788993">
    <property type="component" value="Unassembled WGS sequence"/>
</dbReference>
<evidence type="ECO:0000313" key="7">
    <source>
        <dbReference type="EMBL" id="KAH3664482.1"/>
    </source>
</evidence>
<keyword evidence="8" id="KW-1185">Reference proteome</keyword>
<reference evidence="7" key="1">
    <citation type="journal article" date="2021" name="Open Biol.">
        <title>Shared evolutionary footprints suggest mitochondrial oxidative damage underlies multiple complex I losses in fungi.</title>
        <authorList>
            <person name="Schikora-Tamarit M.A."/>
            <person name="Marcet-Houben M."/>
            <person name="Nosek J."/>
            <person name="Gabaldon T."/>
        </authorList>
    </citation>
    <scope>NUCLEOTIDE SEQUENCE</scope>
    <source>
        <strain evidence="7">NCAIM Y.01608</strain>
    </source>
</reference>
<keyword evidence="4 6" id="KW-0472">Membrane</keyword>
<keyword evidence="2 6" id="KW-0812">Transmembrane</keyword>
<evidence type="ECO:0000313" key="8">
    <source>
        <dbReference type="Proteomes" id="UP000788993"/>
    </source>
</evidence>
<evidence type="ECO:0000256" key="4">
    <source>
        <dbReference type="ARBA" id="ARBA00023136"/>
    </source>
</evidence>